<dbReference type="InterPro" id="IPR002560">
    <property type="entry name" value="Transposase_DDE"/>
</dbReference>
<evidence type="ECO:0000259" key="1">
    <source>
        <dbReference type="Pfam" id="PF01610"/>
    </source>
</evidence>
<dbReference type="RefSeq" id="WP_177178493.1">
    <property type="nucleotide sequence ID" value="NZ_FOXF01000012.1"/>
</dbReference>
<dbReference type="InterPro" id="IPR047951">
    <property type="entry name" value="Transpos_ISL3"/>
</dbReference>
<evidence type="ECO:0000313" key="2">
    <source>
        <dbReference type="EMBL" id="SFP28197.1"/>
    </source>
</evidence>
<sequence>MNIGIDETSYKKGHKYITVIVNRDTNTVVWASQEHGKGVLTQFYKQLTPELLSSIKVVTGDGAKWITECVNEFTPDCERCVAPFHVVQWAMDALNEVRREVWREACAEFTRLSKEHPLKNGRTKDGDPNTAILNAAKAKADEIKNSAYALGKAPENLTENQQNRVAMIAEDNNRLYRAYRMKEMLRLLLKIKDGDEAGDALKRWLWWASHSRIDAFKEQYLKLKRHRRDHILNAIRLGMSNARIEATNNKIKLIVRKAYGFRNIQNMLDMVCLVCSDLRGHFLTENLEVHDQHKHWG</sequence>
<organism evidence="2 3">
    <name type="scientific">Ruminobacter amylophilus</name>
    <dbReference type="NCBI Taxonomy" id="867"/>
    <lineage>
        <taxon>Bacteria</taxon>
        <taxon>Pseudomonadati</taxon>
        <taxon>Pseudomonadota</taxon>
        <taxon>Gammaproteobacteria</taxon>
        <taxon>Aeromonadales</taxon>
        <taxon>Succinivibrionaceae</taxon>
        <taxon>Ruminobacter</taxon>
    </lineage>
</organism>
<dbReference type="Proteomes" id="UP000243745">
    <property type="component" value="Unassembled WGS sequence"/>
</dbReference>
<dbReference type="Pfam" id="PF01610">
    <property type="entry name" value="DDE_Tnp_ISL3"/>
    <property type="match status" value="1"/>
</dbReference>
<evidence type="ECO:0000313" key="3">
    <source>
        <dbReference type="Proteomes" id="UP000243745"/>
    </source>
</evidence>
<feature type="domain" description="Transposase IS204/IS1001/IS1096/IS1165 DDE" evidence="1">
    <location>
        <begin position="3"/>
        <end position="267"/>
    </location>
</feature>
<reference evidence="2 3" key="1">
    <citation type="submission" date="2016-10" db="EMBL/GenBank/DDBJ databases">
        <authorList>
            <person name="Varghese N."/>
            <person name="Submissions S."/>
        </authorList>
    </citation>
    <scope>NUCLEOTIDE SEQUENCE [LARGE SCALE GENOMIC DNA]</scope>
    <source>
        <strain evidence="2 3">DSM 1361</strain>
    </source>
</reference>
<protein>
    <submittedName>
        <fullName evidence="2">Transposase and inactivated derivatives</fullName>
    </submittedName>
</protein>
<dbReference type="AlphaFoldDB" id="A0A662ZGH8"/>
<accession>A0A662ZGH8</accession>
<keyword evidence="3" id="KW-1185">Reference proteome</keyword>
<proteinExistence type="predicted"/>
<dbReference type="EMBL" id="FOXF01000012">
    <property type="protein sequence ID" value="SFP28197.1"/>
    <property type="molecule type" value="Genomic_DNA"/>
</dbReference>
<gene>
    <name evidence="2" type="ORF">SAMN02910344_00962</name>
</gene>
<dbReference type="PANTHER" id="PTHR33498:SF1">
    <property type="entry name" value="TRANSPOSASE FOR INSERTION SEQUENCE ELEMENT IS1557"/>
    <property type="match status" value="1"/>
</dbReference>
<name>A0A662ZGH8_9GAMM</name>
<dbReference type="PANTHER" id="PTHR33498">
    <property type="entry name" value="TRANSPOSASE FOR INSERTION SEQUENCE ELEMENT IS1557"/>
    <property type="match status" value="1"/>
</dbReference>